<evidence type="ECO:0000313" key="2">
    <source>
        <dbReference type="Proteomes" id="UP000237105"/>
    </source>
</evidence>
<accession>A0A2P5DMC4</accession>
<reference evidence="2" key="1">
    <citation type="submission" date="2016-06" db="EMBL/GenBank/DDBJ databases">
        <title>Parallel loss of symbiosis genes in relatives of nitrogen-fixing non-legume Parasponia.</title>
        <authorList>
            <person name="Van Velzen R."/>
            <person name="Holmer R."/>
            <person name="Bu F."/>
            <person name="Rutten L."/>
            <person name="Van Zeijl A."/>
            <person name="Liu W."/>
            <person name="Santuari L."/>
            <person name="Cao Q."/>
            <person name="Sharma T."/>
            <person name="Shen D."/>
            <person name="Roswanjaya Y."/>
            <person name="Wardhani T."/>
            <person name="Kalhor M.S."/>
            <person name="Jansen J."/>
            <person name="Van den Hoogen J."/>
            <person name="Gungor B."/>
            <person name="Hartog M."/>
            <person name="Hontelez J."/>
            <person name="Verver J."/>
            <person name="Yang W.-C."/>
            <person name="Schijlen E."/>
            <person name="Repin R."/>
            <person name="Schilthuizen M."/>
            <person name="Schranz E."/>
            <person name="Heidstra R."/>
            <person name="Miyata K."/>
            <person name="Fedorova E."/>
            <person name="Kohlen W."/>
            <person name="Bisseling T."/>
            <person name="Smit S."/>
            <person name="Geurts R."/>
        </authorList>
    </citation>
    <scope>NUCLEOTIDE SEQUENCE [LARGE SCALE GENOMIC DNA]</scope>
    <source>
        <strain evidence="2">cv. WU1-14</strain>
    </source>
</reference>
<proteinExistence type="predicted"/>
<sequence length="98" mass="11081">MASSKDIYQQNAGPWVAKMLYPFPFFISGYETCPTQQTVVLIRIGARAFDIKEVHLATRKPDAKVLPLNTIELQSEWVAQVLFWSDAAAKLRGNDGFY</sequence>
<dbReference type="Proteomes" id="UP000237105">
    <property type="component" value="Unassembled WGS sequence"/>
</dbReference>
<keyword evidence="2" id="KW-1185">Reference proteome</keyword>
<evidence type="ECO:0000313" key="1">
    <source>
        <dbReference type="EMBL" id="PON74414.1"/>
    </source>
</evidence>
<protein>
    <submittedName>
        <fullName evidence="1">Uncharacterized protein</fullName>
    </submittedName>
</protein>
<dbReference type="EMBL" id="JXTB01000029">
    <property type="protein sequence ID" value="PON74414.1"/>
    <property type="molecule type" value="Genomic_DNA"/>
</dbReference>
<comment type="caution">
    <text evidence="1">The sequence shown here is derived from an EMBL/GenBank/DDBJ whole genome shotgun (WGS) entry which is preliminary data.</text>
</comment>
<dbReference type="AlphaFoldDB" id="A0A2P5DMC4"/>
<gene>
    <name evidence="1" type="ORF">PanWU01x14_052460</name>
</gene>
<name>A0A2P5DMC4_PARAD</name>
<organism evidence="1 2">
    <name type="scientific">Parasponia andersonii</name>
    <name type="common">Sponia andersonii</name>
    <dbReference type="NCBI Taxonomy" id="3476"/>
    <lineage>
        <taxon>Eukaryota</taxon>
        <taxon>Viridiplantae</taxon>
        <taxon>Streptophyta</taxon>
        <taxon>Embryophyta</taxon>
        <taxon>Tracheophyta</taxon>
        <taxon>Spermatophyta</taxon>
        <taxon>Magnoliopsida</taxon>
        <taxon>eudicotyledons</taxon>
        <taxon>Gunneridae</taxon>
        <taxon>Pentapetalae</taxon>
        <taxon>rosids</taxon>
        <taxon>fabids</taxon>
        <taxon>Rosales</taxon>
        <taxon>Cannabaceae</taxon>
        <taxon>Parasponia</taxon>
    </lineage>
</organism>